<keyword evidence="2" id="KW-1185">Reference proteome</keyword>
<protein>
    <submittedName>
        <fullName evidence="1">Uncharacterized protein</fullName>
    </submittedName>
</protein>
<dbReference type="EMBL" id="QEOP01000002">
    <property type="protein sequence ID" value="PVZ94599.1"/>
    <property type="molecule type" value="Genomic_DNA"/>
</dbReference>
<accession>A0A2V1HU81</accession>
<dbReference type="AlphaFoldDB" id="A0A2V1HU81"/>
<organism evidence="1 2">
    <name type="scientific">Amnibacterium flavum</name>
    <dbReference type="NCBI Taxonomy" id="2173173"/>
    <lineage>
        <taxon>Bacteria</taxon>
        <taxon>Bacillati</taxon>
        <taxon>Actinomycetota</taxon>
        <taxon>Actinomycetes</taxon>
        <taxon>Micrococcales</taxon>
        <taxon>Microbacteriaceae</taxon>
        <taxon>Amnibacterium</taxon>
    </lineage>
</organism>
<dbReference type="Proteomes" id="UP000244893">
    <property type="component" value="Unassembled WGS sequence"/>
</dbReference>
<dbReference type="RefSeq" id="WP_116757110.1">
    <property type="nucleotide sequence ID" value="NZ_JBHUEX010000001.1"/>
</dbReference>
<dbReference type="OrthoDB" id="5020792at2"/>
<reference evidence="1 2" key="1">
    <citation type="submission" date="2018-05" db="EMBL/GenBank/DDBJ databases">
        <title>Amnibacterium sp. M8JJ-5, whole genome shotgun sequence.</title>
        <authorList>
            <person name="Tuo L."/>
        </authorList>
    </citation>
    <scope>NUCLEOTIDE SEQUENCE [LARGE SCALE GENOMIC DNA]</scope>
    <source>
        <strain evidence="1 2">M8JJ-5</strain>
    </source>
</reference>
<sequence length="70" mass="7724">MKRIDIIYDGEQYSVGQRDLDEVKGVIERALAGGGPTWLRVNRGEGRPQPAELLIMPGVPLVLIPLDPDE</sequence>
<name>A0A2V1HU81_9MICO</name>
<comment type="caution">
    <text evidence="1">The sequence shown here is derived from an EMBL/GenBank/DDBJ whole genome shotgun (WGS) entry which is preliminary data.</text>
</comment>
<evidence type="ECO:0000313" key="2">
    <source>
        <dbReference type="Proteomes" id="UP000244893"/>
    </source>
</evidence>
<evidence type="ECO:0000313" key="1">
    <source>
        <dbReference type="EMBL" id="PVZ94599.1"/>
    </source>
</evidence>
<gene>
    <name evidence="1" type="ORF">DDQ50_12955</name>
</gene>
<proteinExistence type="predicted"/>